<evidence type="ECO:0000313" key="1">
    <source>
        <dbReference type="EMBL" id="KGE87737.1"/>
    </source>
</evidence>
<proteinExistence type="predicted"/>
<dbReference type="SUPFAM" id="SSF56925">
    <property type="entry name" value="OMPA-like"/>
    <property type="match status" value="1"/>
</dbReference>
<keyword evidence="2" id="KW-1185">Reference proteome</keyword>
<protein>
    <recommendedName>
        <fullName evidence="3">Outer membrane protein beta-barrel domain-containing protein</fullName>
    </recommendedName>
</protein>
<name>A0A098S9H1_9BACT</name>
<evidence type="ECO:0008006" key="3">
    <source>
        <dbReference type="Google" id="ProtNLM"/>
    </source>
</evidence>
<comment type="caution">
    <text evidence="1">The sequence shown here is derived from an EMBL/GenBank/DDBJ whole genome shotgun (WGS) entry which is preliminary data.</text>
</comment>
<dbReference type="AlphaFoldDB" id="A0A098S9H1"/>
<evidence type="ECO:0000313" key="2">
    <source>
        <dbReference type="Proteomes" id="UP000029736"/>
    </source>
</evidence>
<sequence>MALNGNWIEGLGLSHSIIWKHQPLEKLSYYFGFGAAFGHTAFNGQDIRITVNRNPMGFAGLAHLGIQWAFAEKAYLNLEANPILFFNTYDQENGLLLSPQLSIGYTLGPH</sequence>
<dbReference type="EMBL" id="JPOS01000033">
    <property type="protein sequence ID" value="KGE87737.1"/>
    <property type="molecule type" value="Genomic_DNA"/>
</dbReference>
<dbReference type="InterPro" id="IPR011250">
    <property type="entry name" value="OMP/PagP_B-barrel"/>
</dbReference>
<dbReference type="Proteomes" id="UP000029736">
    <property type="component" value="Unassembled WGS sequence"/>
</dbReference>
<accession>A0A098S9H1</accession>
<reference evidence="1 2" key="1">
    <citation type="journal article" date="2014" name="Int. J. Syst. Evol. Microbiol.">
        <title>Phaeodactylibacter xiamenensis gen. nov., sp. nov., a member of the family Saprospiraceae isolated from the marine alga Phaeodactylum tricornutum.</title>
        <authorList>
            <person name="Chen Z.Jr."/>
            <person name="Lei X."/>
            <person name="Lai Q."/>
            <person name="Li Y."/>
            <person name="Zhang B."/>
            <person name="Zhang J."/>
            <person name="Zhang H."/>
            <person name="Yang L."/>
            <person name="Zheng W."/>
            <person name="Tian Y."/>
            <person name="Yu Z."/>
            <person name="Xu H.Jr."/>
            <person name="Zheng T."/>
        </authorList>
    </citation>
    <scope>NUCLEOTIDE SEQUENCE [LARGE SCALE GENOMIC DNA]</scope>
    <source>
        <strain evidence="1 2">KD52</strain>
    </source>
</reference>
<gene>
    <name evidence="1" type="ORF">IX84_13245</name>
</gene>
<organism evidence="1 2">
    <name type="scientific">Phaeodactylibacter xiamenensis</name>
    <dbReference type="NCBI Taxonomy" id="1524460"/>
    <lineage>
        <taxon>Bacteria</taxon>
        <taxon>Pseudomonadati</taxon>
        <taxon>Bacteroidota</taxon>
        <taxon>Saprospiria</taxon>
        <taxon>Saprospirales</taxon>
        <taxon>Haliscomenobacteraceae</taxon>
        <taxon>Phaeodactylibacter</taxon>
    </lineage>
</organism>